<organism evidence="14 15">
    <name type="scientific">Canna indica</name>
    <name type="common">Indian-shot</name>
    <dbReference type="NCBI Taxonomy" id="4628"/>
    <lineage>
        <taxon>Eukaryota</taxon>
        <taxon>Viridiplantae</taxon>
        <taxon>Streptophyta</taxon>
        <taxon>Embryophyta</taxon>
        <taxon>Tracheophyta</taxon>
        <taxon>Spermatophyta</taxon>
        <taxon>Magnoliopsida</taxon>
        <taxon>Liliopsida</taxon>
        <taxon>Zingiberales</taxon>
        <taxon>Cannaceae</taxon>
        <taxon>Canna</taxon>
    </lineage>
</organism>
<evidence type="ECO:0000256" key="12">
    <source>
        <dbReference type="SAM" id="SignalP"/>
    </source>
</evidence>
<dbReference type="EMBL" id="CP136891">
    <property type="protein sequence ID" value="WOK97256.1"/>
    <property type="molecule type" value="Genomic_DNA"/>
</dbReference>
<feature type="region of interest" description="Disordered" evidence="11">
    <location>
        <begin position="249"/>
        <end position="277"/>
    </location>
</feature>
<evidence type="ECO:0000313" key="15">
    <source>
        <dbReference type="Proteomes" id="UP001327560"/>
    </source>
</evidence>
<proteinExistence type="inferred from homology"/>
<evidence type="ECO:0000256" key="3">
    <source>
        <dbReference type="ARBA" id="ARBA00007651"/>
    </source>
</evidence>
<reference evidence="14 15" key="1">
    <citation type="submission" date="2023-10" db="EMBL/GenBank/DDBJ databases">
        <title>Chromosome-scale genome assembly provides insights into flower coloration mechanisms of Canna indica.</title>
        <authorList>
            <person name="Li C."/>
        </authorList>
    </citation>
    <scope>NUCLEOTIDE SEQUENCE [LARGE SCALE GENOMIC DNA]</scope>
    <source>
        <tissue evidence="14">Flower</tissue>
    </source>
</reference>
<feature type="transmembrane region" description="Helical" evidence="10">
    <location>
        <begin position="131"/>
        <end position="152"/>
    </location>
</feature>
<feature type="transmembrane region" description="Helical" evidence="10">
    <location>
        <begin position="409"/>
        <end position="428"/>
    </location>
</feature>
<feature type="region of interest" description="Disordered" evidence="11">
    <location>
        <begin position="311"/>
        <end position="341"/>
    </location>
</feature>
<evidence type="ECO:0000259" key="13">
    <source>
        <dbReference type="PROSITE" id="PS50845"/>
    </source>
</evidence>
<dbReference type="Pfam" id="PF04535">
    <property type="entry name" value="CASP_dom"/>
    <property type="match status" value="1"/>
</dbReference>
<comment type="similarity">
    <text evidence="3">Belongs to the Casparian strip membrane proteins (CASP) family.</text>
</comment>
<feature type="region of interest" description="Disordered" evidence="11">
    <location>
        <begin position="171"/>
        <end position="192"/>
    </location>
</feature>
<keyword evidence="5" id="KW-1003">Cell membrane</keyword>
<dbReference type="NCBIfam" id="TIGR01569">
    <property type="entry name" value="A_tha_TIGR01569"/>
    <property type="match status" value="1"/>
</dbReference>
<evidence type="ECO:0000256" key="2">
    <source>
        <dbReference type="ARBA" id="ARBA00004651"/>
    </source>
</evidence>
<dbReference type="Pfam" id="PF02453">
    <property type="entry name" value="Reticulon"/>
    <property type="match status" value="1"/>
</dbReference>
<keyword evidence="7 10" id="KW-0256">Endoplasmic reticulum</keyword>
<dbReference type="PROSITE" id="PS50845">
    <property type="entry name" value="RETICULON"/>
    <property type="match status" value="1"/>
</dbReference>
<feature type="region of interest" description="Disordered" evidence="11">
    <location>
        <begin position="586"/>
        <end position="609"/>
    </location>
</feature>
<evidence type="ECO:0000256" key="11">
    <source>
        <dbReference type="SAM" id="MobiDB-lite"/>
    </source>
</evidence>
<feature type="signal peptide" evidence="12">
    <location>
        <begin position="1"/>
        <end position="29"/>
    </location>
</feature>
<dbReference type="InterPro" id="IPR003388">
    <property type="entry name" value="Reticulon"/>
</dbReference>
<evidence type="ECO:0000313" key="14">
    <source>
        <dbReference type="EMBL" id="WOK97256.1"/>
    </source>
</evidence>
<keyword evidence="9 10" id="KW-0472">Membrane</keyword>
<evidence type="ECO:0000256" key="9">
    <source>
        <dbReference type="ARBA" id="ARBA00023136"/>
    </source>
</evidence>
<evidence type="ECO:0000256" key="5">
    <source>
        <dbReference type="ARBA" id="ARBA00022475"/>
    </source>
</evidence>
<comment type="subunit">
    <text evidence="4">Homodimer and heterodimers.</text>
</comment>
<dbReference type="PANTHER" id="PTHR46626">
    <property type="entry name" value="RETICULON-LIKE PROTEIN B17"/>
    <property type="match status" value="1"/>
</dbReference>
<accession>A0AAQ3JYT8</accession>
<dbReference type="AlphaFoldDB" id="A0AAQ3JYT8"/>
<feature type="domain" description="Reticulon" evidence="13">
    <location>
        <begin position="375"/>
        <end position="536"/>
    </location>
</feature>
<dbReference type="Proteomes" id="UP001327560">
    <property type="component" value="Chromosome 2"/>
</dbReference>
<comment type="caution">
    <text evidence="10">Lacks conserved residue(s) required for the propagation of feature annotation.</text>
</comment>
<feature type="chain" id="PRO_5043046136" description="Reticulon-like protein" evidence="12">
    <location>
        <begin position="30"/>
        <end position="609"/>
    </location>
</feature>
<feature type="transmembrane region" description="Helical" evidence="10">
    <location>
        <begin position="387"/>
        <end position="403"/>
    </location>
</feature>
<feature type="compositionally biased region" description="Basic and acidic residues" evidence="11">
    <location>
        <begin position="311"/>
        <end position="327"/>
    </location>
</feature>
<dbReference type="PANTHER" id="PTHR46626:SF2">
    <property type="entry name" value="RETICULON-LIKE PROTEIN B17"/>
    <property type="match status" value="1"/>
</dbReference>
<evidence type="ECO:0000256" key="10">
    <source>
        <dbReference type="RuleBase" id="RU363132"/>
    </source>
</evidence>
<dbReference type="InterPro" id="IPR006459">
    <property type="entry name" value="CASP/CASPL"/>
</dbReference>
<evidence type="ECO:0000256" key="7">
    <source>
        <dbReference type="ARBA" id="ARBA00022824"/>
    </source>
</evidence>
<feature type="transmembrane region" description="Helical" evidence="10">
    <location>
        <begin position="53"/>
        <end position="72"/>
    </location>
</feature>
<feature type="compositionally biased region" description="Low complexity" evidence="11">
    <location>
        <begin position="599"/>
        <end position="609"/>
    </location>
</feature>
<evidence type="ECO:0000256" key="6">
    <source>
        <dbReference type="ARBA" id="ARBA00022692"/>
    </source>
</evidence>
<dbReference type="InterPro" id="IPR006702">
    <property type="entry name" value="CASP_dom"/>
</dbReference>
<sequence length="609" mass="66818">MAKLSTRLFSSLLRLLAAAATLCATVVMATSHESTTLFGMTMEAKFQHTPSFKFFVIANAIGFCCSIVALFAQSRSSLLRLVFVIDLFVAMLLTAAIAAAGAFAQLAKKGNSHAGWLPVCGQVPSFCDHVMGAMICGLVGVVTYLLILLHTIHTVFNSFKHLASNLALSSMDSPPPSAPPYTRSSAEPRLRSKPVSRLAPPVFFDNENQVIPFLTTPPSRTKSPFSPSPLHLANHSPVPLQELVLLSPSPHHKPKGRPAAEDGGLEVPAGGTPRRRGKTRATAAAAMGLMGCASSPRNARKARRRLEKEIAREEREMGHQLEDDGGRGRKRRQSKSKVANKERLSIVPFVPPPSPAAEVGNGDRQSNLDGLQEQIVELVMWRNAAKSALWFGLGSMIFLSSTFSRDISFSIISALSHLGLIILGLAFFKDSVPNRQQMKMGSRLQLTEDDFIRSAKIILPVANFALAKAQDIFCGDPLRTLQVAPILLFGAVYGNLITLRRLFATCFFVSFTLPKLYSCYSQQIHKKVESMTIRVQEAWKSCPRKKFIAVSAATMFWNLFSVKSRIFAAFISVVILRYQHQQTEDNGKVAGREEEEQQQPELPSEQGQL</sequence>
<keyword evidence="12" id="KW-0732">Signal</keyword>
<dbReference type="GO" id="GO:0005886">
    <property type="term" value="C:plasma membrane"/>
    <property type="evidence" value="ECO:0007669"/>
    <property type="project" value="UniProtKB-SubCell"/>
</dbReference>
<evidence type="ECO:0000256" key="1">
    <source>
        <dbReference type="ARBA" id="ARBA00004477"/>
    </source>
</evidence>
<dbReference type="GO" id="GO:0005789">
    <property type="term" value="C:endoplasmic reticulum membrane"/>
    <property type="evidence" value="ECO:0007669"/>
    <property type="project" value="UniProtKB-SubCell"/>
</dbReference>
<evidence type="ECO:0000256" key="8">
    <source>
        <dbReference type="ARBA" id="ARBA00022989"/>
    </source>
</evidence>
<evidence type="ECO:0000256" key="4">
    <source>
        <dbReference type="ARBA" id="ARBA00011489"/>
    </source>
</evidence>
<keyword evidence="15" id="KW-1185">Reference proteome</keyword>
<protein>
    <recommendedName>
        <fullName evidence="10">Reticulon-like protein</fullName>
    </recommendedName>
</protein>
<feature type="transmembrane region" description="Helical" evidence="10">
    <location>
        <begin position="84"/>
        <end position="107"/>
    </location>
</feature>
<dbReference type="InterPro" id="IPR044647">
    <property type="entry name" value="RTNLB17/18/21"/>
</dbReference>
<keyword evidence="6 10" id="KW-0812">Transmembrane</keyword>
<keyword evidence="8 10" id="KW-1133">Transmembrane helix</keyword>
<name>A0AAQ3JYT8_9LILI</name>
<comment type="subcellular location">
    <subcellularLocation>
        <location evidence="2">Cell membrane</location>
        <topology evidence="2">Multi-pass membrane protein</topology>
    </subcellularLocation>
    <subcellularLocation>
        <location evidence="1 10">Endoplasmic reticulum membrane</location>
        <topology evidence="1 10">Multi-pass membrane protein</topology>
    </subcellularLocation>
</comment>
<gene>
    <name evidence="14" type="ORF">Cni_G05964</name>
</gene>